<dbReference type="InterPro" id="IPR002293">
    <property type="entry name" value="AA/rel_permease1"/>
</dbReference>
<dbReference type="NCBIfam" id="TIGR00905">
    <property type="entry name" value="2A0302"/>
    <property type="match status" value="1"/>
</dbReference>
<keyword evidence="4" id="KW-1003">Cell membrane</keyword>
<dbReference type="PANTHER" id="PTHR42770">
    <property type="entry name" value="AMINO ACID TRANSPORTER-RELATED"/>
    <property type="match status" value="1"/>
</dbReference>
<comment type="similarity">
    <text evidence="2">Belongs to the amino acid-polyamine-organocation (APC) superfamily. Basic amino acid/polyamine antiporter (APA) (TC 2.A.3.2) family.</text>
</comment>
<feature type="transmembrane region" description="Helical" evidence="9">
    <location>
        <begin position="40"/>
        <end position="58"/>
    </location>
</feature>
<dbReference type="PIRSF" id="PIRSF006060">
    <property type="entry name" value="AA_transporter"/>
    <property type="match status" value="1"/>
</dbReference>
<feature type="transmembrane region" description="Helical" evidence="9">
    <location>
        <begin position="395"/>
        <end position="410"/>
    </location>
</feature>
<comment type="caution">
    <text evidence="10">The sequence shown here is derived from an EMBL/GenBank/DDBJ whole genome shotgun (WGS) entry which is preliminary data.</text>
</comment>
<comment type="subcellular location">
    <subcellularLocation>
        <location evidence="1">Cell membrane</location>
        <topology evidence="1">Multi-pass membrane protein</topology>
    </subcellularLocation>
</comment>
<evidence type="ECO:0000256" key="7">
    <source>
        <dbReference type="ARBA" id="ARBA00022989"/>
    </source>
</evidence>
<reference evidence="11" key="1">
    <citation type="journal article" date="2019" name="Int. J. Syst. Evol. Microbiol.">
        <title>The Global Catalogue of Microorganisms (GCM) 10K type strain sequencing project: providing services to taxonomists for standard genome sequencing and annotation.</title>
        <authorList>
            <consortium name="The Broad Institute Genomics Platform"/>
            <consortium name="The Broad Institute Genome Sequencing Center for Infectious Disease"/>
            <person name="Wu L."/>
            <person name="Ma J."/>
        </authorList>
    </citation>
    <scope>NUCLEOTIDE SEQUENCE [LARGE SCALE GENOMIC DNA]</scope>
    <source>
        <strain evidence="11">CGMCC 1.12942</strain>
    </source>
</reference>
<feature type="transmembrane region" description="Helical" evidence="9">
    <location>
        <begin position="356"/>
        <end position="374"/>
    </location>
</feature>
<evidence type="ECO:0000256" key="1">
    <source>
        <dbReference type="ARBA" id="ARBA00004651"/>
    </source>
</evidence>
<gene>
    <name evidence="10" type="ORF">ACFQNG_19775</name>
</gene>
<dbReference type="EMBL" id="JBHTBW010000084">
    <property type="protein sequence ID" value="MFC7443307.1"/>
    <property type="molecule type" value="Genomic_DNA"/>
</dbReference>
<organism evidence="10 11">
    <name type="scientific">Laceyella putida</name>
    <dbReference type="NCBI Taxonomy" id="110101"/>
    <lineage>
        <taxon>Bacteria</taxon>
        <taxon>Bacillati</taxon>
        <taxon>Bacillota</taxon>
        <taxon>Bacilli</taxon>
        <taxon>Bacillales</taxon>
        <taxon>Thermoactinomycetaceae</taxon>
        <taxon>Laceyella</taxon>
    </lineage>
</organism>
<dbReference type="RefSeq" id="WP_379867635.1">
    <property type="nucleotide sequence ID" value="NZ_JBHTBW010000084.1"/>
</dbReference>
<feature type="transmembrane region" description="Helical" evidence="9">
    <location>
        <begin position="201"/>
        <end position="218"/>
    </location>
</feature>
<feature type="transmembrane region" description="Helical" evidence="9">
    <location>
        <begin position="275"/>
        <end position="301"/>
    </location>
</feature>
<keyword evidence="11" id="KW-1185">Reference proteome</keyword>
<keyword evidence="7 9" id="KW-1133">Transmembrane helix</keyword>
<evidence type="ECO:0000256" key="6">
    <source>
        <dbReference type="ARBA" id="ARBA00022970"/>
    </source>
</evidence>
<keyword evidence="6" id="KW-0029">Amino-acid transport</keyword>
<dbReference type="Gene3D" id="1.20.1740.10">
    <property type="entry name" value="Amino acid/polyamine transporter I"/>
    <property type="match status" value="1"/>
</dbReference>
<feature type="transmembrane region" description="Helical" evidence="9">
    <location>
        <begin position="124"/>
        <end position="142"/>
    </location>
</feature>
<evidence type="ECO:0000256" key="5">
    <source>
        <dbReference type="ARBA" id="ARBA00022692"/>
    </source>
</evidence>
<sequence>MQQKQLGLLSLMAAVVGTIVGGAAFNLPSDMAAVAGSGPVILAWVITGIGMLALALVFQNLSLRKPELSGGIYSYARAGFGPFIGFNSAWGYWIASILGIVAFVTLFFQTLSYFFPVFGEGDNLPSLVGGILFVLLFHWLVARGIREAAIINVLTTVAKLIPIVLFLLIVLFAFERDVFTADLWGEGSFSWKAVGQQVKDTMLVTLWAFVGIEGAIVLSGRAKRVKDVGVATIVGLIGTLAIYLLISVLSTGILSQAELAALPEPSMAYVLKAVVGPWGAVLIVIGLMVSITGGMLSWYLVTVEIPYVAAKDGVFPTRFAQVNQNGTPIASLWWSTIITLAFVGIVYVSASTYQKVYSMASVAILIPYLLSALYQLKLVLTRETYLNDGRKTRDLWISLFATGYSLWTLYAAGLSYLLLVSVVYGVGLVMYLWVQRRQGRAALGKWDWIVVGLIVVAALAAISNGLV</sequence>
<feature type="transmembrane region" description="Helical" evidence="9">
    <location>
        <begin position="230"/>
        <end position="255"/>
    </location>
</feature>
<dbReference type="InterPro" id="IPR004754">
    <property type="entry name" value="Amino_acid_antiprt"/>
</dbReference>
<dbReference type="InterPro" id="IPR050367">
    <property type="entry name" value="APC_superfamily"/>
</dbReference>
<feature type="transmembrane region" description="Helical" evidence="9">
    <location>
        <begin position="332"/>
        <end position="350"/>
    </location>
</feature>
<evidence type="ECO:0000256" key="2">
    <source>
        <dbReference type="ARBA" id="ARBA00008220"/>
    </source>
</evidence>
<evidence type="ECO:0000256" key="3">
    <source>
        <dbReference type="ARBA" id="ARBA00022448"/>
    </source>
</evidence>
<dbReference type="Pfam" id="PF13520">
    <property type="entry name" value="AA_permease_2"/>
    <property type="match status" value="1"/>
</dbReference>
<accession>A0ABW2RQL3</accession>
<feature type="transmembrane region" description="Helical" evidence="9">
    <location>
        <begin position="416"/>
        <end position="434"/>
    </location>
</feature>
<dbReference type="PANTHER" id="PTHR42770:SF4">
    <property type="entry name" value="ARGININE_ORNITHINE ANTIPORTER-RELATED"/>
    <property type="match status" value="1"/>
</dbReference>
<evidence type="ECO:0000313" key="11">
    <source>
        <dbReference type="Proteomes" id="UP001596500"/>
    </source>
</evidence>
<proteinExistence type="inferred from homology"/>
<evidence type="ECO:0000256" key="4">
    <source>
        <dbReference type="ARBA" id="ARBA00022475"/>
    </source>
</evidence>
<keyword evidence="3" id="KW-0813">Transport</keyword>
<feature type="transmembrane region" description="Helical" evidence="9">
    <location>
        <begin position="149"/>
        <end position="174"/>
    </location>
</feature>
<keyword evidence="5 9" id="KW-0812">Transmembrane</keyword>
<evidence type="ECO:0000313" key="10">
    <source>
        <dbReference type="EMBL" id="MFC7443307.1"/>
    </source>
</evidence>
<name>A0ABW2RQL3_9BACL</name>
<keyword evidence="8 9" id="KW-0472">Membrane</keyword>
<feature type="transmembrane region" description="Helical" evidence="9">
    <location>
        <begin position="90"/>
        <end position="112"/>
    </location>
</feature>
<feature type="transmembrane region" description="Helical" evidence="9">
    <location>
        <begin position="446"/>
        <end position="466"/>
    </location>
</feature>
<evidence type="ECO:0000256" key="8">
    <source>
        <dbReference type="ARBA" id="ARBA00023136"/>
    </source>
</evidence>
<evidence type="ECO:0000256" key="9">
    <source>
        <dbReference type="SAM" id="Phobius"/>
    </source>
</evidence>
<protein>
    <submittedName>
        <fullName evidence="10">Basic amino acid/polyamine antiporter</fullName>
    </submittedName>
</protein>
<dbReference type="Proteomes" id="UP001596500">
    <property type="component" value="Unassembled WGS sequence"/>
</dbReference>